<feature type="region of interest" description="Disordered" evidence="1">
    <location>
        <begin position="401"/>
        <end position="443"/>
    </location>
</feature>
<dbReference type="EMBL" id="MCGN01000009">
    <property type="protein sequence ID" value="ORY93419.1"/>
    <property type="molecule type" value="Genomic_DNA"/>
</dbReference>
<reference evidence="3 4" key="1">
    <citation type="submission" date="2016-07" db="EMBL/GenBank/DDBJ databases">
        <title>Pervasive Adenine N6-methylation of Active Genes in Fungi.</title>
        <authorList>
            <consortium name="DOE Joint Genome Institute"/>
            <person name="Mondo S.J."/>
            <person name="Dannebaum R.O."/>
            <person name="Kuo R.C."/>
            <person name="Labutti K."/>
            <person name="Haridas S."/>
            <person name="Kuo A."/>
            <person name="Salamov A."/>
            <person name="Ahrendt S.R."/>
            <person name="Lipzen A."/>
            <person name="Sullivan W."/>
            <person name="Andreopoulos W.B."/>
            <person name="Clum A."/>
            <person name="Lindquist E."/>
            <person name="Daum C."/>
            <person name="Ramamoorthy G.K."/>
            <person name="Gryganskyi A."/>
            <person name="Culley D."/>
            <person name="Magnuson J.K."/>
            <person name="James T.Y."/>
            <person name="O'Malley M.A."/>
            <person name="Stajich J.E."/>
            <person name="Spatafora J.W."/>
            <person name="Visel A."/>
            <person name="Grigoriev I.V."/>
        </authorList>
    </citation>
    <scope>NUCLEOTIDE SEQUENCE [LARGE SCALE GENOMIC DNA]</scope>
    <source>
        <strain evidence="3 4">NRRL 2496</strain>
    </source>
</reference>
<keyword evidence="2" id="KW-1133">Transmembrane helix</keyword>
<keyword evidence="2" id="KW-0472">Membrane</keyword>
<feature type="transmembrane region" description="Helical" evidence="2">
    <location>
        <begin position="285"/>
        <end position="308"/>
    </location>
</feature>
<evidence type="ECO:0000313" key="3">
    <source>
        <dbReference type="EMBL" id="ORY93419.1"/>
    </source>
</evidence>
<feature type="transmembrane region" description="Helical" evidence="2">
    <location>
        <begin position="252"/>
        <end position="273"/>
    </location>
</feature>
<evidence type="ECO:0000256" key="1">
    <source>
        <dbReference type="SAM" id="MobiDB-lite"/>
    </source>
</evidence>
<sequence length="443" mass="49568">MAEDSRTLTMHCVDGVCHCDWRLTIYDCAEANAMWYIYIVNIAFSALVIAIGIAQLFHRILIKGHRLWDSHQGRGCLRPKPVDCMLFFLVVFNALRLVSSVILVADVAPDNLIARSFLFEIPWQFGYGGFALYLVGIAQTLADSHKAISTGWLPSPMLVDIMGTWFFVWPFVINNICSIVAGAFARTELYTAEVFTRLLYGFWFLHNTSFSCVVLYAGYRLVRILNGHLAKFDQTGSRYAAVKMGIFKIKMIVAIIINCLMMFATFLLLYGILRDLIMVNVPGSVFLSVVWTYLGPLATAAVELAILVNPKFEKNAALGAGSSANGTSGGIVGQSTYEANTSFAGDTSFHKYDDSFAQPQNSYAFNELKQQQAQYQQVFQKHATGHTASMPPRDLDYYSAKATDEKYQDQYDDNSTTPTTPRQGAHRRDDDESSKLELTMYDN</sequence>
<feature type="transmembrane region" description="Helical" evidence="2">
    <location>
        <begin position="84"/>
        <end position="105"/>
    </location>
</feature>
<feature type="transmembrane region" description="Helical" evidence="2">
    <location>
        <begin position="125"/>
        <end position="142"/>
    </location>
</feature>
<feature type="transmembrane region" description="Helical" evidence="2">
    <location>
        <begin position="197"/>
        <end position="219"/>
    </location>
</feature>
<evidence type="ECO:0000313" key="4">
    <source>
        <dbReference type="Proteomes" id="UP000242180"/>
    </source>
</evidence>
<dbReference type="Proteomes" id="UP000242180">
    <property type="component" value="Unassembled WGS sequence"/>
</dbReference>
<name>A0A1X2H4U2_SYNRA</name>
<gene>
    <name evidence="3" type="ORF">BCR43DRAFT_526976</name>
</gene>
<keyword evidence="2" id="KW-0812">Transmembrane</keyword>
<evidence type="ECO:0000256" key="2">
    <source>
        <dbReference type="SAM" id="Phobius"/>
    </source>
</evidence>
<accession>A0A1X2H4U2</accession>
<feature type="transmembrane region" description="Helical" evidence="2">
    <location>
        <begin position="163"/>
        <end position="185"/>
    </location>
</feature>
<organism evidence="3 4">
    <name type="scientific">Syncephalastrum racemosum</name>
    <name type="common">Filamentous fungus</name>
    <dbReference type="NCBI Taxonomy" id="13706"/>
    <lineage>
        <taxon>Eukaryota</taxon>
        <taxon>Fungi</taxon>
        <taxon>Fungi incertae sedis</taxon>
        <taxon>Mucoromycota</taxon>
        <taxon>Mucoromycotina</taxon>
        <taxon>Mucoromycetes</taxon>
        <taxon>Mucorales</taxon>
        <taxon>Syncephalastraceae</taxon>
        <taxon>Syncephalastrum</taxon>
    </lineage>
</organism>
<feature type="compositionally biased region" description="Polar residues" evidence="1">
    <location>
        <begin position="413"/>
        <end position="422"/>
    </location>
</feature>
<dbReference type="InParanoid" id="A0A1X2H4U2"/>
<proteinExistence type="predicted"/>
<keyword evidence="4" id="KW-1185">Reference proteome</keyword>
<protein>
    <recommendedName>
        <fullName evidence="5">THH1/TOM1/TOM3 domain-containing protein</fullName>
    </recommendedName>
</protein>
<feature type="compositionally biased region" description="Basic and acidic residues" evidence="1">
    <location>
        <begin position="426"/>
        <end position="435"/>
    </location>
</feature>
<feature type="region of interest" description="Disordered" evidence="1">
    <location>
        <begin position="376"/>
        <end position="395"/>
    </location>
</feature>
<dbReference type="OrthoDB" id="2131431at2759"/>
<dbReference type="AlphaFoldDB" id="A0A1X2H4U2"/>
<comment type="caution">
    <text evidence="3">The sequence shown here is derived from an EMBL/GenBank/DDBJ whole genome shotgun (WGS) entry which is preliminary data.</text>
</comment>
<feature type="transmembrane region" description="Helical" evidence="2">
    <location>
        <begin position="35"/>
        <end position="57"/>
    </location>
</feature>
<dbReference type="OMA" id="IPWQFGY"/>
<evidence type="ECO:0008006" key="5">
    <source>
        <dbReference type="Google" id="ProtNLM"/>
    </source>
</evidence>